<evidence type="ECO:0000256" key="2">
    <source>
        <dbReference type="SAM" id="Phobius"/>
    </source>
</evidence>
<protein>
    <submittedName>
        <fullName evidence="4">Undecaprenyl phosphate N,N'-diacetylbacillosamine 1-phosphate transferase</fullName>
        <ecNumber evidence="4">2.7.8.36</ecNumber>
    </submittedName>
</protein>
<name>A0A5C6AC72_9BACT</name>
<proteinExistence type="inferred from homology"/>
<dbReference type="InterPro" id="IPR003362">
    <property type="entry name" value="Bact_transf"/>
</dbReference>
<dbReference type="GO" id="GO:0102334">
    <property type="term" value="F:N,N'-diacetylbacilliosaminyl-1-phosphate transferase activity"/>
    <property type="evidence" value="ECO:0007669"/>
    <property type="project" value="UniProtKB-EC"/>
</dbReference>
<evidence type="ECO:0000313" key="4">
    <source>
        <dbReference type="EMBL" id="TWT97614.1"/>
    </source>
</evidence>
<dbReference type="Pfam" id="PF02397">
    <property type="entry name" value="Bac_transf"/>
    <property type="match status" value="1"/>
</dbReference>
<reference evidence="4 5" key="1">
    <citation type="submission" date="2019-02" db="EMBL/GenBank/DDBJ databases">
        <title>Deep-cultivation of Planctomycetes and their phenomic and genomic characterization uncovers novel biology.</title>
        <authorList>
            <person name="Wiegand S."/>
            <person name="Jogler M."/>
            <person name="Boedeker C."/>
            <person name="Pinto D."/>
            <person name="Vollmers J."/>
            <person name="Rivas-Marin E."/>
            <person name="Kohn T."/>
            <person name="Peeters S.H."/>
            <person name="Heuer A."/>
            <person name="Rast P."/>
            <person name="Oberbeckmann S."/>
            <person name="Bunk B."/>
            <person name="Jeske O."/>
            <person name="Meyerdierks A."/>
            <person name="Storesund J.E."/>
            <person name="Kallscheuer N."/>
            <person name="Luecker S."/>
            <person name="Lage O.M."/>
            <person name="Pohl T."/>
            <person name="Merkel B.J."/>
            <person name="Hornburger P."/>
            <person name="Mueller R.-W."/>
            <person name="Bruemmer F."/>
            <person name="Labrenz M."/>
            <person name="Spormann A.M."/>
            <person name="Op Den Camp H."/>
            <person name="Overmann J."/>
            <person name="Amann R."/>
            <person name="Jetten M.S.M."/>
            <person name="Mascher T."/>
            <person name="Medema M.H."/>
            <person name="Devos D.P."/>
            <person name="Kaster A.-K."/>
            <person name="Ovreas L."/>
            <person name="Rohde M."/>
            <person name="Galperin M.Y."/>
            <person name="Jogler C."/>
        </authorList>
    </citation>
    <scope>NUCLEOTIDE SEQUENCE [LARGE SCALE GENOMIC DNA]</scope>
    <source>
        <strain evidence="4 5">Pla108</strain>
    </source>
</reference>
<keyword evidence="4" id="KW-0808">Transferase</keyword>
<gene>
    <name evidence="4" type="primary">pglC</name>
    <name evidence="4" type="ORF">Pla108_17660</name>
</gene>
<dbReference type="RefSeq" id="WP_146444540.1">
    <property type="nucleotide sequence ID" value="NZ_SJPR01000002.1"/>
</dbReference>
<dbReference type="Proteomes" id="UP000317421">
    <property type="component" value="Unassembled WGS sequence"/>
</dbReference>
<comment type="similarity">
    <text evidence="1">Belongs to the bacterial sugar transferase family.</text>
</comment>
<keyword evidence="2" id="KW-1133">Transmembrane helix</keyword>
<comment type="caution">
    <text evidence="4">The sequence shown here is derived from an EMBL/GenBank/DDBJ whole genome shotgun (WGS) entry which is preliminary data.</text>
</comment>
<accession>A0A5C6AC72</accession>
<keyword evidence="2" id="KW-0812">Transmembrane</keyword>
<keyword evidence="2" id="KW-0472">Membrane</keyword>
<organism evidence="4 5">
    <name type="scientific">Botrimarina colliarenosi</name>
    <dbReference type="NCBI Taxonomy" id="2528001"/>
    <lineage>
        <taxon>Bacteria</taxon>
        <taxon>Pseudomonadati</taxon>
        <taxon>Planctomycetota</taxon>
        <taxon>Planctomycetia</taxon>
        <taxon>Pirellulales</taxon>
        <taxon>Lacipirellulaceae</taxon>
        <taxon>Botrimarina</taxon>
    </lineage>
</organism>
<feature type="domain" description="Bacterial sugar transferase" evidence="3">
    <location>
        <begin position="130"/>
        <end position="318"/>
    </location>
</feature>
<evidence type="ECO:0000313" key="5">
    <source>
        <dbReference type="Proteomes" id="UP000317421"/>
    </source>
</evidence>
<dbReference type="AlphaFoldDB" id="A0A5C6AC72"/>
<sequence>MHRENLGSSRDVSPVDLGLLTATRREAVGSIRRLAAEDARLGLERERRRVLFVSAPSQSPRLRYANYFYHATSPTQNASPVIGGREFGDSSTVLRSLLFPGMLPDGDAIALETPAQRVALADSVWYEFAKRAMDFLLSLALIVLISPVLLAAALAIKLTSRGPAIYAHKRVGKDGEQFTCLKFRTMVVDAEDRKAEIAHLNVHSDSRTFKIPNDPRVTRIGFWMRRLSIDELPQLFNVLVGDMSLVGPRPPLPSEVRLYSRHDWLRMQVKPGITCIWQVSGRSRLAFPEQVELDIEYIETRSLLLDLKLLVKTVPAVLGLDGAY</sequence>
<keyword evidence="5" id="KW-1185">Reference proteome</keyword>
<evidence type="ECO:0000259" key="3">
    <source>
        <dbReference type="Pfam" id="PF02397"/>
    </source>
</evidence>
<dbReference type="OrthoDB" id="9766874at2"/>
<feature type="transmembrane region" description="Helical" evidence="2">
    <location>
        <begin position="135"/>
        <end position="156"/>
    </location>
</feature>
<dbReference type="PANTHER" id="PTHR30576:SF10">
    <property type="entry name" value="SLL5057 PROTEIN"/>
    <property type="match status" value="1"/>
</dbReference>
<evidence type="ECO:0000256" key="1">
    <source>
        <dbReference type="ARBA" id="ARBA00006464"/>
    </source>
</evidence>
<dbReference type="EC" id="2.7.8.36" evidence="4"/>
<dbReference type="PANTHER" id="PTHR30576">
    <property type="entry name" value="COLANIC BIOSYNTHESIS UDP-GLUCOSE LIPID CARRIER TRANSFERASE"/>
    <property type="match status" value="1"/>
</dbReference>
<dbReference type="EMBL" id="SJPR01000002">
    <property type="protein sequence ID" value="TWT97614.1"/>
    <property type="molecule type" value="Genomic_DNA"/>
</dbReference>